<dbReference type="EMBL" id="JAUSVL010000001">
    <property type="protein sequence ID" value="MDQ0289809.1"/>
    <property type="molecule type" value="Genomic_DNA"/>
</dbReference>
<evidence type="ECO:0000259" key="1">
    <source>
        <dbReference type="SMART" id="SM01321"/>
    </source>
</evidence>
<evidence type="ECO:0000313" key="3">
    <source>
        <dbReference type="Proteomes" id="UP001238163"/>
    </source>
</evidence>
<keyword evidence="3" id="KW-1185">Reference proteome</keyword>
<dbReference type="NCBIfam" id="NF033573">
    <property type="entry name" value="transpos_IS200"/>
    <property type="match status" value="1"/>
</dbReference>
<dbReference type="GO" id="GO:0003677">
    <property type="term" value="F:DNA binding"/>
    <property type="evidence" value="ECO:0007669"/>
    <property type="project" value="InterPro"/>
</dbReference>
<organism evidence="2 3">
    <name type="scientific">Oligosphaera ethanolica</name>
    <dbReference type="NCBI Taxonomy" id="760260"/>
    <lineage>
        <taxon>Bacteria</taxon>
        <taxon>Pseudomonadati</taxon>
        <taxon>Lentisphaerota</taxon>
        <taxon>Oligosphaeria</taxon>
        <taxon>Oligosphaerales</taxon>
        <taxon>Oligosphaeraceae</taxon>
        <taxon>Oligosphaera</taxon>
    </lineage>
</organism>
<dbReference type="PANTHER" id="PTHR33360:SF2">
    <property type="entry name" value="TRANSPOSASE FOR INSERTION SEQUENCE ELEMENT IS200"/>
    <property type="match status" value="1"/>
</dbReference>
<dbReference type="Pfam" id="PF01797">
    <property type="entry name" value="Y1_Tnp"/>
    <property type="match status" value="1"/>
</dbReference>
<accession>A0AAE4AN01</accession>
<dbReference type="Proteomes" id="UP001238163">
    <property type="component" value="Unassembled WGS sequence"/>
</dbReference>
<comment type="caution">
    <text evidence="2">The sequence shown here is derived from an EMBL/GenBank/DDBJ whole genome shotgun (WGS) entry which is preliminary data.</text>
</comment>
<dbReference type="GO" id="GO:0004803">
    <property type="term" value="F:transposase activity"/>
    <property type="evidence" value="ECO:0007669"/>
    <property type="project" value="InterPro"/>
</dbReference>
<dbReference type="AlphaFoldDB" id="A0AAE4AN01"/>
<name>A0AAE4AN01_9BACT</name>
<dbReference type="SMART" id="SM01321">
    <property type="entry name" value="Y1_Tnp"/>
    <property type="match status" value="1"/>
</dbReference>
<dbReference type="RefSeq" id="WP_307261260.1">
    <property type="nucleotide sequence ID" value="NZ_JAUSVL010000001.1"/>
</dbReference>
<sequence length="150" mass="17610">MSYTRLMYHIVFRTKRSIPALSVEHETSFYSYVWGIIKNKKSVLYRIGGMPDHVHILIDLHPSLSLSDFIREMKTATNGWLKDHHQEFPLFIGWGDGYAAFSYSLSEKDAIINYIINQKEHHKTVSFAEEYRQFIVANGCEVDERFFLND</sequence>
<dbReference type="Gene3D" id="3.30.70.1290">
    <property type="entry name" value="Transposase IS200-like"/>
    <property type="match status" value="1"/>
</dbReference>
<gene>
    <name evidence="2" type="ORF">J3R75_001916</name>
</gene>
<dbReference type="InterPro" id="IPR036515">
    <property type="entry name" value="Transposase_17_sf"/>
</dbReference>
<dbReference type="GO" id="GO:0006313">
    <property type="term" value="P:DNA transposition"/>
    <property type="evidence" value="ECO:0007669"/>
    <property type="project" value="InterPro"/>
</dbReference>
<protein>
    <submittedName>
        <fullName evidence="2">REP element-mobilizing transposase RayT</fullName>
    </submittedName>
</protein>
<proteinExistence type="predicted"/>
<evidence type="ECO:0000313" key="2">
    <source>
        <dbReference type="EMBL" id="MDQ0289809.1"/>
    </source>
</evidence>
<reference evidence="2" key="1">
    <citation type="submission" date="2023-07" db="EMBL/GenBank/DDBJ databases">
        <title>Genomic Encyclopedia of Type Strains, Phase IV (KMG-IV): sequencing the most valuable type-strain genomes for metagenomic binning, comparative biology and taxonomic classification.</title>
        <authorList>
            <person name="Goeker M."/>
        </authorList>
    </citation>
    <scope>NUCLEOTIDE SEQUENCE</scope>
    <source>
        <strain evidence="2">DSM 24202</strain>
    </source>
</reference>
<dbReference type="PANTHER" id="PTHR33360">
    <property type="entry name" value="TRANSPOSASE FOR INSERTION SEQUENCE ELEMENT IS200"/>
    <property type="match status" value="1"/>
</dbReference>
<dbReference type="InterPro" id="IPR002686">
    <property type="entry name" value="Transposase_17"/>
</dbReference>
<feature type="domain" description="Transposase IS200-like" evidence="1">
    <location>
        <begin position="3"/>
        <end position="118"/>
    </location>
</feature>
<dbReference type="SUPFAM" id="SSF143422">
    <property type="entry name" value="Transposase IS200-like"/>
    <property type="match status" value="1"/>
</dbReference>